<dbReference type="EMBL" id="FNQB01000005">
    <property type="protein sequence ID" value="SDZ64904.1"/>
    <property type="molecule type" value="Genomic_DNA"/>
</dbReference>
<evidence type="ECO:0000256" key="1">
    <source>
        <dbReference type="SAM" id="MobiDB-lite"/>
    </source>
</evidence>
<feature type="chain" id="PRO_5038925166" evidence="2">
    <location>
        <begin position="27"/>
        <end position="302"/>
    </location>
</feature>
<dbReference type="Gene3D" id="1.50.10.20">
    <property type="match status" value="1"/>
</dbReference>
<evidence type="ECO:0000313" key="3">
    <source>
        <dbReference type="EMBL" id="SDZ64904.1"/>
    </source>
</evidence>
<dbReference type="OrthoDB" id="4842970at2"/>
<sequence length="302" mass="30032">MALRSMRVRGALAAAFATLTLTTVAAAPASAAPPHNRVDAAAATTWLAQPAVLAGYIGDGTEAYAGATAKAALAVQVRGQNPASFGGVDLLARLRGLLGADGRFTDRSAFGDFSNAFSQSFGILALEPSGGAPNSAVAFLAASRCTDGGFPLQFAQPVCDSDVDSTAMAVQALIAAGRRSDAAPGIQWLVSNQAADGSFAAFGTANTNSTGLAAQALAAAGRPVAWQKARQFILSLQVGCDGAAEDRGAIAYSPAGFDPSTAPRATAQAVPGAAGAPFADLSGTGAAPGAPSLARRSKRLPL</sequence>
<dbReference type="CDD" id="cd00688">
    <property type="entry name" value="ISOPREN_C2_like"/>
    <property type="match status" value="1"/>
</dbReference>
<evidence type="ECO:0000313" key="4">
    <source>
        <dbReference type="Proteomes" id="UP000199632"/>
    </source>
</evidence>
<dbReference type="GO" id="GO:0016740">
    <property type="term" value="F:transferase activity"/>
    <property type="evidence" value="ECO:0007669"/>
    <property type="project" value="UniProtKB-KW"/>
</dbReference>
<dbReference type="AlphaFoldDB" id="A0A1H3UR86"/>
<name>A0A1H3UR86_9ACTN</name>
<feature type="signal peptide" evidence="2">
    <location>
        <begin position="1"/>
        <end position="26"/>
    </location>
</feature>
<keyword evidence="3" id="KW-0808">Transferase</keyword>
<reference evidence="4" key="1">
    <citation type="submission" date="2016-10" db="EMBL/GenBank/DDBJ databases">
        <authorList>
            <person name="Varghese N."/>
            <person name="Submissions S."/>
        </authorList>
    </citation>
    <scope>NUCLEOTIDE SEQUENCE [LARGE SCALE GENOMIC DNA]</scope>
    <source>
        <strain evidence="4">DSM 44718</strain>
    </source>
</reference>
<gene>
    <name evidence="3" type="ORF">SAMN05421684_7869</name>
</gene>
<proteinExistence type="predicted"/>
<feature type="region of interest" description="Disordered" evidence="1">
    <location>
        <begin position="278"/>
        <end position="302"/>
    </location>
</feature>
<dbReference type="Proteomes" id="UP000199632">
    <property type="component" value="Unassembled WGS sequence"/>
</dbReference>
<keyword evidence="4" id="KW-1185">Reference proteome</keyword>
<organism evidence="3 4">
    <name type="scientific">Asanoa ishikariensis</name>
    <dbReference type="NCBI Taxonomy" id="137265"/>
    <lineage>
        <taxon>Bacteria</taxon>
        <taxon>Bacillati</taxon>
        <taxon>Actinomycetota</taxon>
        <taxon>Actinomycetes</taxon>
        <taxon>Micromonosporales</taxon>
        <taxon>Micromonosporaceae</taxon>
        <taxon>Asanoa</taxon>
    </lineage>
</organism>
<evidence type="ECO:0000256" key="2">
    <source>
        <dbReference type="SAM" id="SignalP"/>
    </source>
</evidence>
<accession>A0A1H3UR86</accession>
<dbReference type="STRING" id="137265.SAMN05421684_7869"/>
<keyword evidence="2" id="KW-0732">Signal</keyword>
<dbReference type="InterPro" id="IPR008930">
    <property type="entry name" value="Terpenoid_cyclase/PrenylTrfase"/>
</dbReference>
<protein>
    <submittedName>
        <fullName evidence="3">Prenyltransferase and squalene oxidase repeat-containing protein</fullName>
    </submittedName>
</protein>
<dbReference type="SUPFAM" id="SSF48239">
    <property type="entry name" value="Terpenoid cyclases/Protein prenyltransferases"/>
    <property type="match status" value="1"/>
</dbReference>